<dbReference type="InterPro" id="IPR004252">
    <property type="entry name" value="Probable_transposase_24"/>
</dbReference>
<organism evidence="1 2">
    <name type="scientific">Stichopus japonicus</name>
    <name type="common">Sea cucumber</name>
    <dbReference type="NCBI Taxonomy" id="307972"/>
    <lineage>
        <taxon>Eukaryota</taxon>
        <taxon>Metazoa</taxon>
        <taxon>Echinodermata</taxon>
        <taxon>Eleutherozoa</taxon>
        <taxon>Echinozoa</taxon>
        <taxon>Holothuroidea</taxon>
        <taxon>Aspidochirotacea</taxon>
        <taxon>Aspidochirotida</taxon>
        <taxon>Stichopodidae</taxon>
        <taxon>Apostichopus</taxon>
    </lineage>
</organism>
<evidence type="ECO:0000313" key="1">
    <source>
        <dbReference type="EMBL" id="PIK37042.1"/>
    </source>
</evidence>
<comment type="caution">
    <text evidence="1">The sequence shown here is derived from an EMBL/GenBank/DDBJ whole genome shotgun (WGS) entry which is preliminary data.</text>
</comment>
<sequence length="192" mass="21967">MNEWKQKWKKGKDKPTGLNESVWNDFIRYWESSSAEVISKANLGNRKSDRGGKGIYIHNAGSTSFLRRADQLYHFQRVVIQDSGELQILVPQHLQMDYVVGNFRRKLLSETCCDILTVINHQEISSDQIPDGGSHRKMSLDNSLVIPDGCGPSNIRRYFPLTISIETPRKFPTAYLIANPRKFPIIPTESIF</sequence>
<dbReference type="AlphaFoldDB" id="A0A2G8JMQ8"/>
<dbReference type="OrthoDB" id="1110423at2759"/>
<dbReference type="Proteomes" id="UP000230750">
    <property type="component" value="Unassembled WGS sequence"/>
</dbReference>
<name>A0A2G8JMQ8_STIJA</name>
<dbReference type="Pfam" id="PF03004">
    <property type="entry name" value="Transposase_24"/>
    <property type="match status" value="1"/>
</dbReference>
<accession>A0A2G8JMQ8</accession>
<keyword evidence="2" id="KW-1185">Reference proteome</keyword>
<evidence type="ECO:0000313" key="2">
    <source>
        <dbReference type="Proteomes" id="UP000230750"/>
    </source>
</evidence>
<protein>
    <submittedName>
        <fullName evidence="1">Uncharacterized protein</fullName>
    </submittedName>
</protein>
<proteinExistence type="predicted"/>
<reference evidence="1 2" key="1">
    <citation type="journal article" date="2017" name="PLoS Biol.">
        <title>The sea cucumber genome provides insights into morphological evolution and visceral regeneration.</title>
        <authorList>
            <person name="Zhang X."/>
            <person name="Sun L."/>
            <person name="Yuan J."/>
            <person name="Sun Y."/>
            <person name="Gao Y."/>
            <person name="Zhang L."/>
            <person name="Li S."/>
            <person name="Dai H."/>
            <person name="Hamel J.F."/>
            <person name="Liu C."/>
            <person name="Yu Y."/>
            <person name="Liu S."/>
            <person name="Lin W."/>
            <person name="Guo K."/>
            <person name="Jin S."/>
            <person name="Xu P."/>
            <person name="Storey K.B."/>
            <person name="Huan P."/>
            <person name="Zhang T."/>
            <person name="Zhou Y."/>
            <person name="Zhang J."/>
            <person name="Lin C."/>
            <person name="Li X."/>
            <person name="Xing L."/>
            <person name="Huo D."/>
            <person name="Sun M."/>
            <person name="Wang L."/>
            <person name="Mercier A."/>
            <person name="Li F."/>
            <person name="Yang H."/>
            <person name="Xiang J."/>
        </authorList>
    </citation>
    <scope>NUCLEOTIDE SEQUENCE [LARGE SCALE GENOMIC DNA]</scope>
    <source>
        <strain evidence="1">Shaxun</strain>
        <tissue evidence="1">Muscle</tissue>
    </source>
</reference>
<gene>
    <name evidence="1" type="ORF">BSL78_26125</name>
</gene>
<dbReference type="EMBL" id="MRZV01001570">
    <property type="protein sequence ID" value="PIK37042.1"/>
    <property type="molecule type" value="Genomic_DNA"/>
</dbReference>